<dbReference type="PROSITE" id="PS51257">
    <property type="entry name" value="PROKAR_LIPOPROTEIN"/>
    <property type="match status" value="1"/>
</dbReference>
<keyword evidence="1" id="KW-0732">Signal</keyword>
<proteinExistence type="predicted"/>
<protein>
    <submittedName>
        <fullName evidence="2">Uncharacterized protein</fullName>
    </submittedName>
</protein>
<dbReference type="Proteomes" id="UP000289238">
    <property type="component" value="Unassembled WGS sequence"/>
</dbReference>
<reference evidence="2 3" key="1">
    <citation type="submission" date="2018-07" db="EMBL/GenBank/DDBJ databases">
        <title>Leeuwenhoekiella genomics.</title>
        <authorList>
            <person name="Tahon G."/>
            <person name="Willems A."/>
        </authorList>
    </citation>
    <scope>NUCLEOTIDE SEQUENCE [LARGE SCALE GENOMIC DNA]</scope>
    <source>
        <strain evidence="2 3">LMG 22550</strain>
    </source>
</reference>
<dbReference type="RefSeq" id="WP_128757158.1">
    <property type="nucleotide sequence ID" value="NZ_QOVM01000002.1"/>
</dbReference>
<dbReference type="AlphaFoldDB" id="A0A4Q0PAA4"/>
<evidence type="ECO:0000313" key="2">
    <source>
        <dbReference type="EMBL" id="RXG23647.1"/>
    </source>
</evidence>
<dbReference type="EMBL" id="QOVM01000002">
    <property type="protein sequence ID" value="RXG23647.1"/>
    <property type="molecule type" value="Genomic_DNA"/>
</dbReference>
<sequence length="337" mass="35638">MKISKFLYLGVLGVFALTSCSDDDDNTTDMNDGTADLYATSHADGNVTKYNLLTNEATVYTTTATDAEGIYYSPEDDSFTIASRGATQNSLQTYISISDLVSTTASLNVDITGPAALQSARDLAVSGNFYVVSDNTTNNNRLFVFERSNGSFTLSRTINVDFPLWGIEFVNNDLYAVVDTTNELAVFTNFLSSNPSDASISASKRVAVEGIVRTHGLDYDGDTMVLTDIAAAADGNFDTDGAIHVISNFNSKFNAVANGETLALTNQIRISGASTLLGNPVNVVYDAEADAVYVAELANGGGRVLAFSSVSSNTSGTATPAVNNSLTGVSSLYLYKN</sequence>
<evidence type="ECO:0000313" key="3">
    <source>
        <dbReference type="Proteomes" id="UP000289238"/>
    </source>
</evidence>
<dbReference type="OrthoDB" id="834772at2"/>
<feature type="chain" id="PRO_5020981455" evidence="1">
    <location>
        <begin position="22"/>
        <end position="337"/>
    </location>
</feature>
<name>A0A4Q0PAA4_9FLAO</name>
<evidence type="ECO:0000256" key="1">
    <source>
        <dbReference type="SAM" id="SignalP"/>
    </source>
</evidence>
<gene>
    <name evidence="2" type="ORF">DSM00_1262</name>
</gene>
<keyword evidence="3" id="KW-1185">Reference proteome</keyword>
<comment type="caution">
    <text evidence="2">The sequence shown here is derived from an EMBL/GenBank/DDBJ whole genome shotgun (WGS) entry which is preliminary data.</text>
</comment>
<feature type="signal peptide" evidence="1">
    <location>
        <begin position="1"/>
        <end position="21"/>
    </location>
</feature>
<organism evidence="2 3">
    <name type="scientific">Leeuwenhoekiella aequorea</name>
    <dbReference type="NCBI Taxonomy" id="283736"/>
    <lineage>
        <taxon>Bacteria</taxon>
        <taxon>Pseudomonadati</taxon>
        <taxon>Bacteroidota</taxon>
        <taxon>Flavobacteriia</taxon>
        <taxon>Flavobacteriales</taxon>
        <taxon>Flavobacteriaceae</taxon>
        <taxon>Leeuwenhoekiella</taxon>
    </lineage>
</organism>
<dbReference type="SUPFAM" id="SSF63825">
    <property type="entry name" value="YWTD domain"/>
    <property type="match status" value="1"/>
</dbReference>
<accession>A0A4Q0PAA4</accession>